<evidence type="ECO:0000256" key="1">
    <source>
        <dbReference type="ARBA" id="ARBA00022741"/>
    </source>
</evidence>
<evidence type="ECO:0000256" key="2">
    <source>
        <dbReference type="ARBA" id="ARBA00022840"/>
    </source>
</evidence>
<comment type="catalytic activity">
    <reaction evidence="3">
        <text>a long-chain fatty acid + ATP + CoA = a long-chain fatty acyl-CoA + AMP + diphosphate</text>
        <dbReference type="Rhea" id="RHEA:15421"/>
        <dbReference type="ChEBI" id="CHEBI:30616"/>
        <dbReference type="ChEBI" id="CHEBI:33019"/>
        <dbReference type="ChEBI" id="CHEBI:57287"/>
        <dbReference type="ChEBI" id="CHEBI:57560"/>
        <dbReference type="ChEBI" id="CHEBI:83139"/>
        <dbReference type="ChEBI" id="CHEBI:456215"/>
        <dbReference type="EC" id="6.2.1.3"/>
    </reaction>
    <physiologicalReaction direction="left-to-right" evidence="3">
        <dbReference type="Rhea" id="RHEA:15422"/>
    </physiologicalReaction>
</comment>
<evidence type="ECO:0000313" key="5">
    <source>
        <dbReference type="EMBL" id="AUG57173.1"/>
    </source>
</evidence>
<dbReference type="GO" id="GO:0005524">
    <property type="term" value="F:ATP binding"/>
    <property type="evidence" value="ECO:0007669"/>
    <property type="project" value="UniProtKB-KW"/>
</dbReference>
<keyword evidence="2" id="KW-0067">ATP-binding</keyword>
<organism evidence="5 6">
    <name type="scientific">Acetivibrio saccincola</name>
    <dbReference type="NCBI Taxonomy" id="1677857"/>
    <lineage>
        <taxon>Bacteria</taxon>
        <taxon>Bacillati</taxon>
        <taxon>Bacillota</taxon>
        <taxon>Clostridia</taxon>
        <taxon>Eubacteriales</taxon>
        <taxon>Oscillospiraceae</taxon>
        <taxon>Acetivibrio</taxon>
    </lineage>
</organism>
<evidence type="ECO:0000313" key="6">
    <source>
        <dbReference type="Proteomes" id="UP000233534"/>
    </source>
</evidence>
<dbReference type="Gene3D" id="3.40.50.12780">
    <property type="entry name" value="N-terminal domain of ligase-like"/>
    <property type="match status" value="1"/>
</dbReference>
<dbReference type="GO" id="GO:0004467">
    <property type="term" value="F:long-chain fatty acid-CoA ligase activity"/>
    <property type="evidence" value="ECO:0007669"/>
    <property type="project" value="UniProtKB-EC"/>
</dbReference>
<dbReference type="InterPro" id="IPR045851">
    <property type="entry name" value="AMP-bd_C_sf"/>
</dbReference>
<reference evidence="5 6" key="1">
    <citation type="submission" date="2017-12" db="EMBL/GenBank/DDBJ databases">
        <title>Complete genome sequence of Herbivorax saccincola GGR1, a novel Cellulosome-producing hydrolytic bacterium in a thermophilic biogas plant, established by Illumina and Nanopore MinION sequencing.</title>
        <authorList>
            <person name="Pechtl A."/>
            <person name="Ruckert C."/>
            <person name="Koeck D.E."/>
            <person name="Maus I."/>
            <person name="Winkler A."/>
            <person name="Kalinowski J."/>
            <person name="Puhler A."/>
            <person name="Schwarz W.W."/>
            <person name="Zverlov V.V."/>
            <person name="Schluter A."/>
            <person name="Liebl W."/>
        </authorList>
    </citation>
    <scope>NUCLEOTIDE SEQUENCE [LARGE SCALE GENOMIC DNA]</scope>
    <source>
        <strain evidence="6">SR1</strain>
    </source>
</reference>
<dbReference type="Gene3D" id="3.30.300.30">
    <property type="match status" value="1"/>
</dbReference>
<dbReference type="EC" id="6.2.1.3" evidence="5"/>
<dbReference type="EMBL" id="CP025197">
    <property type="protein sequence ID" value="AUG57173.1"/>
    <property type="molecule type" value="Genomic_DNA"/>
</dbReference>
<dbReference type="AlphaFoldDB" id="A0A2K9EGX8"/>
<accession>A0A2K9EGX8</accession>
<gene>
    <name evidence="5" type="ORF">HVS_06235</name>
</gene>
<dbReference type="PANTHER" id="PTHR43272">
    <property type="entry name" value="LONG-CHAIN-FATTY-ACID--COA LIGASE"/>
    <property type="match status" value="1"/>
</dbReference>
<name>A0A2K9EGX8_9FIRM</name>
<dbReference type="PANTHER" id="PTHR43272:SF33">
    <property type="entry name" value="AMP-BINDING DOMAIN-CONTAINING PROTEIN-RELATED"/>
    <property type="match status" value="1"/>
</dbReference>
<keyword evidence="5" id="KW-0436">Ligase</keyword>
<protein>
    <submittedName>
        <fullName evidence="5">Long-chain-fatty-acid--CoA ligase FadD15</fullName>
        <ecNumber evidence="5">6.2.1.3</ecNumber>
    </submittedName>
</protein>
<dbReference type="Proteomes" id="UP000233534">
    <property type="component" value="Chromosome"/>
</dbReference>
<feature type="domain" description="AMP-dependent synthetase/ligase" evidence="4">
    <location>
        <begin position="59"/>
        <end position="435"/>
    </location>
</feature>
<dbReference type="RefSeq" id="WP_101300248.1">
    <property type="nucleotide sequence ID" value="NZ_CP025197.1"/>
</dbReference>
<evidence type="ECO:0000256" key="3">
    <source>
        <dbReference type="ARBA" id="ARBA00024484"/>
    </source>
</evidence>
<dbReference type="InterPro" id="IPR042099">
    <property type="entry name" value="ANL_N_sf"/>
</dbReference>
<keyword evidence="1" id="KW-0547">Nucleotide-binding</keyword>
<dbReference type="InterPro" id="IPR000873">
    <property type="entry name" value="AMP-dep_synth/lig_dom"/>
</dbReference>
<sequence>MSKCVEIYFENDRRIVKGLGYYQPQPVDNLKTLVKESVKNYGGSIGFKFKDKNGNIVGKTYVEFDREIDYLGTSLLSLGLKNSKIAIISENRYEWGLCYLSIVNATGVAVPMDKYLPPNEIINLIERGKVSAIFYSKPYHQTMTEISETNENIKYYICIDGDIDKPNDKFLTLPDLIDRGKKLLDKGDRSFIDAEIDKGKMSVLLFTSGTTNISKGVMLSHSNIAGNVTSLSSCIYVGPGDVHLSLLPLHHTFENTVGLLFMIHRGVCIAYCEGIKYIAQNLIEYEASILVAVPAIFEAMHRKLIKGIEKSGKTGLVNTLIKISQLLRLLKIDIRRKLFKSLFKQFGPRLRIAVSGAAPLDSEVIAWFDKIGLNLLQGYGLTETSPVVSVNYEFFNKFGTIGFPLADVEVAIDSPDEDGLGEIIIRGPNVMMGYYEDESETKKVLDEKGWLRTGDLGIIDGDGYISIRGRAKSMIVFANGKKAFPEEYEVLLNEIPGIKDSFAWGHPSPGGDIQVCAKLVVDKEAILAEKGELPPDEVLSAGFENAIREINRTLPLYKIIRHFIMTYEDLAKTTTLKIKRSVEENKINEKLNILGLDMKKASGKFM</sequence>
<keyword evidence="6" id="KW-1185">Reference proteome</keyword>
<dbReference type="SUPFAM" id="SSF56801">
    <property type="entry name" value="Acetyl-CoA synthetase-like"/>
    <property type="match status" value="1"/>
</dbReference>
<dbReference type="KEGG" id="hsc:HVS_06235"/>
<dbReference type="GO" id="GO:0016020">
    <property type="term" value="C:membrane"/>
    <property type="evidence" value="ECO:0007669"/>
    <property type="project" value="TreeGrafter"/>
</dbReference>
<evidence type="ECO:0000259" key="4">
    <source>
        <dbReference type="Pfam" id="PF00501"/>
    </source>
</evidence>
<dbReference type="Pfam" id="PF00501">
    <property type="entry name" value="AMP-binding"/>
    <property type="match status" value="1"/>
</dbReference>
<proteinExistence type="predicted"/>